<dbReference type="AlphaFoldDB" id="A0AA91DBV3"/>
<feature type="domain" description="PPM-type phosphatase" evidence="1">
    <location>
        <begin position="17"/>
        <end position="277"/>
    </location>
</feature>
<dbReference type="Pfam" id="PF13672">
    <property type="entry name" value="PP2C_2"/>
    <property type="match status" value="1"/>
</dbReference>
<evidence type="ECO:0000313" key="2">
    <source>
        <dbReference type="EMBL" id="OAI25557.1"/>
    </source>
</evidence>
<dbReference type="InterPro" id="IPR015655">
    <property type="entry name" value="PP2C"/>
</dbReference>
<dbReference type="SMART" id="SM00332">
    <property type="entry name" value="PP2Cc"/>
    <property type="match status" value="1"/>
</dbReference>
<comment type="caution">
    <text evidence="2">The sequence shown here is derived from an EMBL/GenBank/DDBJ whole genome shotgun (WGS) entry which is preliminary data.</text>
</comment>
<dbReference type="SUPFAM" id="SSF81606">
    <property type="entry name" value="PP2C-like"/>
    <property type="match status" value="1"/>
</dbReference>
<organism evidence="2 3">
    <name type="scientific">Methylomonas koyamae</name>
    <dbReference type="NCBI Taxonomy" id="702114"/>
    <lineage>
        <taxon>Bacteria</taxon>
        <taxon>Pseudomonadati</taxon>
        <taxon>Pseudomonadota</taxon>
        <taxon>Gammaproteobacteria</taxon>
        <taxon>Methylococcales</taxon>
        <taxon>Methylococcaceae</taxon>
        <taxon>Methylomonas</taxon>
    </lineage>
</organism>
<dbReference type="InterPro" id="IPR036457">
    <property type="entry name" value="PPM-type-like_dom_sf"/>
</dbReference>
<evidence type="ECO:0000313" key="3">
    <source>
        <dbReference type="Proteomes" id="UP000077734"/>
    </source>
</evidence>
<proteinExistence type="predicted"/>
<dbReference type="PROSITE" id="PS51746">
    <property type="entry name" value="PPM_2"/>
    <property type="match status" value="1"/>
</dbReference>
<dbReference type="SMART" id="SM00331">
    <property type="entry name" value="PP2C_SIG"/>
    <property type="match status" value="1"/>
</dbReference>
<dbReference type="InterPro" id="IPR001932">
    <property type="entry name" value="PPM-type_phosphatase-like_dom"/>
</dbReference>
<reference evidence="2 3" key="1">
    <citation type="submission" date="2016-03" db="EMBL/GenBank/DDBJ databases">
        <authorList>
            <person name="Heylen K."/>
            <person name="De Vos P."/>
            <person name="Vekeman B."/>
        </authorList>
    </citation>
    <scope>NUCLEOTIDE SEQUENCE [LARGE SCALE GENOMIC DNA]</scope>
    <source>
        <strain evidence="2 3">R-49807</strain>
    </source>
</reference>
<keyword evidence="3" id="KW-1185">Reference proteome</keyword>
<name>A0AA91DBV3_9GAMM</name>
<dbReference type="CDD" id="cd00143">
    <property type="entry name" value="PP2Cc"/>
    <property type="match status" value="1"/>
</dbReference>
<gene>
    <name evidence="2" type="ORF">A1356_00930</name>
</gene>
<dbReference type="Proteomes" id="UP000077734">
    <property type="component" value="Unassembled WGS sequence"/>
</dbReference>
<dbReference type="Gene3D" id="3.60.40.10">
    <property type="entry name" value="PPM-type phosphatase domain"/>
    <property type="match status" value="1"/>
</dbReference>
<sequence>MPKDIAMPAVRIFNRYFVHGASDPGRVREINEDAMLLNAETGLCLLADGMGGHGRGDVASQRTVAEVERLVGRHLPVAPASNGSTWLGRWLKRPSRADNALPARQLDVLADIVREANRALYLSNREHGAVDGTGSGTTLVGCRLLPGMDRMQIFHVGDSRLYRWRGEALQALTADHSLYRQWHDGGQIGRQPPANQLYQAIGPNPAIEPEMQLVEIAPGDGFLMCSDGLTGMLEEAEIAAILSGLAPANLAAKTQALIDAANAAGGKDNITVVLICQ</sequence>
<dbReference type="GO" id="GO:0004722">
    <property type="term" value="F:protein serine/threonine phosphatase activity"/>
    <property type="evidence" value="ECO:0007669"/>
    <property type="project" value="InterPro"/>
</dbReference>
<protein>
    <recommendedName>
        <fullName evidence="1">PPM-type phosphatase domain-containing protein</fullName>
    </recommendedName>
</protein>
<evidence type="ECO:0000259" key="1">
    <source>
        <dbReference type="PROSITE" id="PS51746"/>
    </source>
</evidence>
<dbReference type="EMBL" id="LUUL01000080">
    <property type="protein sequence ID" value="OAI25557.1"/>
    <property type="molecule type" value="Genomic_DNA"/>
</dbReference>
<accession>A0AA91DBV3</accession>
<dbReference type="PANTHER" id="PTHR47992">
    <property type="entry name" value="PROTEIN PHOSPHATASE"/>
    <property type="match status" value="1"/>
</dbReference>